<dbReference type="Gene3D" id="2.120.10.30">
    <property type="entry name" value="TolB, C-terminal domain"/>
    <property type="match status" value="1"/>
</dbReference>
<dbReference type="InterPro" id="IPR029058">
    <property type="entry name" value="AB_hydrolase_fold"/>
</dbReference>
<proteinExistence type="predicted"/>
<sequence>MQKSLRLSALGAAALAVGAAIVPAPARADLPPLIDVKDFFKNPQSAGYQLSPHGEYLAYLAPWNNRLNVWVKKIGGGEPVRITNDQDRDIRSFTWTTDDRLVYGQDTAGDENFKLFSIKRDGTGIINLTPWDKVKADVVDVPRNDRRHILIQHNHRDAKVFDVFRVDVETGKATLLIKNPGDVSGYVTDHNGIIRVETVTDGVNAKILYRPDAKSKFKTVITTNFREQVSPQQFTYDNKNLVATSNIGRDKQALVELDPATGKELKVIYENPEVDVDGAIASDARKKLTGAVYETDKQHYVFFDDQREQLQKDLEAKLPGVNVAVAGTDLDEKVWLVKTWGDRTRGDYYLYDGKTKQLDHLASVTPWLDQNQMAEMTPVTYQSRDGLTIHAYLTLPAGVEAKNLPLIVNPHGGPWVRDSWGFDPEVQFLANRGYAVLQVNYRGSTGYGRKFWEAGFGQWGRTMQDDLTDGANEMVKRGIADPKRLGIYGGSYGGYATLAGVTFTPDLYAAAVDYVGVANLLTFMNTLPPYWEQGRKMLYEMVGNPEDPAQKAKLESQSPINSADKIKTPLLVAQGLHDPRVNKNESDQMVKALRARGVDVPYMVKDNEGHGFHNEENRFDFYRAMEQFFGHYLGGRVAPGQDVLASLKS</sequence>
<reference evidence="4" key="1">
    <citation type="journal article" date="2014" name="Int. J. Syst. Evol. Microbiol.">
        <title>Complete genome sequence of Corynebacterium casei LMG S-19264T (=DSM 44701T), isolated from a smear-ripened cheese.</title>
        <authorList>
            <consortium name="US DOE Joint Genome Institute (JGI-PGF)"/>
            <person name="Walter F."/>
            <person name="Albersmeier A."/>
            <person name="Kalinowski J."/>
            <person name="Ruckert C."/>
        </authorList>
    </citation>
    <scope>NUCLEOTIDE SEQUENCE</scope>
    <source>
        <strain evidence="4">CGMCC 1.15725</strain>
    </source>
</reference>
<feature type="signal peptide" evidence="2">
    <location>
        <begin position="1"/>
        <end position="28"/>
    </location>
</feature>
<evidence type="ECO:0000256" key="2">
    <source>
        <dbReference type="SAM" id="SignalP"/>
    </source>
</evidence>
<dbReference type="AlphaFoldDB" id="A0A8J3E2U0"/>
<dbReference type="Proteomes" id="UP000646365">
    <property type="component" value="Unassembled WGS sequence"/>
</dbReference>
<dbReference type="GO" id="GO:0004252">
    <property type="term" value="F:serine-type endopeptidase activity"/>
    <property type="evidence" value="ECO:0007669"/>
    <property type="project" value="InterPro"/>
</dbReference>
<dbReference type="SUPFAM" id="SSF53474">
    <property type="entry name" value="alpha/beta-Hydrolases"/>
    <property type="match status" value="1"/>
</dbReference>
<dbReference type="InterPro" id="IPR001375">
    <property type="entry name" value="Peptidase_S9_cat"/>
</dbReference>
<feature type="chain" id="PRO_5035287029" evidence="2">
    <location>
        <begin position="29"/>
        <end position="649"/>
    </location>
</feature>
<accession>A0A8J3E2U0</accession>
<evidence type="ECO:0000259" key="3">
    <source>
        <dbReference type="Pfam" id="PF00326"/>
    </source>
</evidence>
<reference evidence="4" key="2">
    <citation type="submission" date="2020-09" db="EMBL/GenBank/DDBJ databases">
        <authorList>
            <person name="Sun Q."/>
            <person name="Zhou Y."/>
        </authorList>
    </citation>
    <scope>NUCLEOTIDE SEQUENCE</scope>
    <source>
        <strain evidence="4">CGMCC 1.15725</strain>
    </source>
</reference>
<evidence type="ECO:0000313" key="4">
    <source>
        <dbReference type="EMBL" id="GGF24356.1"/>
    </source>
</evidence>
<dbReference type="PANTHER" id="PTHR42776">
    <property type="entry name" value="SERINE PEPTIDASE S9 FAMILY MEMBER"/>
    <property type="match status" value="1"/>
</dbReference>
<dbReference type="RefSeq" id="WP_229743762.1">
    <property type="nucleotide sequence ID" value="NZ_BMJQ01000008.1"/>
</dbReference>
<name>A0A8J3E2U0_9PROT</name>
<dbReference type="InterPro" id="IPR011042">
    <property type="entry name" value="6-blade_b-propeller_TolB-like"/>
</dbReference>
<comment type="caution">
    <text evidence="4">The sequence shown here is derived from an EMBL/GenBank/DDBJ whole genome shotgun (WGS) entry which is preliminary data.</text>
</comment>
<feature type="domain" description="Peptidase S9 prolyl oligopeptidase catalytic" evidence="3">
    <location>
        <begin position="420"/>
        <end position="635"/>
    </location>
</feature>
<dbReference type="EMBL" id="BMJQ01000008">
    <property type="protein sequence ID" value="GGF24356.1"/>
    <property type="molecule type" value="Genomic_DNA"/>
</dbReference>
<organism evidence="4 5">
    <name type="scientific">Aliidongia dinghuensis</name>
    <dbReference type="NCBI Taxonomy" id="1867774"/>
    <lineage>
        <taxon>Bacteria</taxon>
        <taxon>Pseudomonadati</taxon>
        <taxon>Pseudomonadota</taxon>
        <taxon>Alphaproteobacteria</taxon>
        <taxon>Rhodospirillales</taxon>
        <taxon>Dongiaceae</taxon>
        <taxon>Aliidongia</taxon>
    </lineage>
</organism>
<dbReference type="InterPro" id="IPR002470">
    <property type="entry name" value="Peptidase_S9A"/>
</dbReference>
<dbReference type="PRINTS" id="PR00862">
    <property type="entry name" value="PROLIGOPTASE"/>
</dbReference>
<keyword evidence="2" id="KW-0732">Signal</keyword>
<dbReference type="PANTHER" id="PTHR42776:SF27">
    <property type="entry name" value="DIPEPTIDYL PEPTIDASE FAMILY MEMBER 6"/>
    <property type="match status" value="1"/>
</dbReference>
<gene>
    <name evidence="4" type="ORF">GCM10011611_33000</name>
</gene>
<evidence type="ECO:0000256" key="1">
    <source>
        <dbReference type="ARBA" id="ARBA00022801"/>
    </source>
</evidence>
<dbReference type="Gene3D" id="3.40.50.1820">
    <property type="entry name" value="alpha/beta hydrolase"/>
    <property type="match status" value="1"/>
</dbReference>
<keyword evidence="1" id="KW-0378">Hydrolase</keyword>
<dbReference type="GO" id="GO:0006508">
    <property type="term" value="P:proteolysis"/>
    <property type="evidence" value="ECO:0007669"/>
    <property type="project" value="InterPro"/>
</dbReference>
<dbReference type="SUPFAM" id="SSF82171">
    <property type="entry name" value="DPP6 N-terminal domain-like"/>
    <property type="match status" value="1"/>
</dbReference>
<protein>
    <submittedName>
        <fullName evidence="4">Peptidase</fullName>
    </submittedName>
</protein>
<dbReference type="Pfam" id="PF00326">
    <property type="entry name" value="Peptidase_S9"/>
    <property type="match status" value="1"/>
</dbReference>
<evidence type="ECO:0000313" key="5">
    <source>
        <dbReference type="Proteomes" id="UP000646365"/>
    </source>
</evidence>
<keyword evidence="5" id="KW-1185">Reference proteome</keyword>